<sequence length="168" mass="17942">MSNSDEVRIPLSDETLERPATTATHAADRPAAPPTLDEQVDEGARTAAPPGLPPRRPRPREEPRKDSSSAGGAKAAVSKVREVLATAVFTVAVLAALVLALGAILIALKANEQNQIVASIIDIGQRVVGPFDDIFRMDTRIKQVLVNWGIGAAVYLIVGRIVERIIRP</sequence>
<evidence type="ECO:0000313" key="3">
    <source>
        <dbReference type="EMBL" id="MFC3766487.1"/>
    </source>
</evidence>
<keyword evidence="4" id="KW-1185">Reference proteome</keyword>
<name>A0ABV7YN53_9ACTN</name>
<feature type="transmembrane region" description="Helical" evidence="2">
    <location>
        <begin position="83"/>
        <end position="108"/>
    </location>
</feature>
<reference evidence="4" key="1">
    <citation type="journal article" date="2019" name="Int. J. Syst. Evol. Microbiol.">
        <title>The Global Catalogue of Microorganisms (GCM) 10K type strain sequencing project: providing services to taxonomists for standard genome sequencing and annotation.</title>
        <authorList>
            <consortium name="The Broad Institute Genomics Platform"/>
            <consortium name="The Broad Institute Genome Sequencing Center for Infectious Disease"/>
            <person name="Wu L."/>
            <person name="Ma J."/>
        </authorList>
    </citation>
    <scope>NUCLEOTIDE SEQUENCE [LARGE SCALE GENOMIC DNA]</scope>
    <source>
        <strain evidence="4">CGMCC 4.7241</strain>
    </source>
</reference>
<evidence type="ECO:0000313" key="4">
    <source>
        <dbReference type="Proteomes" id="UP001595699"/>
    </source>
</evidence>
<protein>
    <submittedName>
        <fullName evidence="3">Uncharacterized protein</fullName>
    </submittedName>
</protein>
<keyword evidence="2" id="KW-0812">Transmembrane</keyword>
<comment type="caution">
    <text evidence="3">The sequence shown here is derived from an EMBL/GenBank/DDBJ whole genome shotgun (WGS) entry which is preliminary data.</text>
</comment>
<dbReference type="Proteomes" id="UP001595699">
    <property type="component" value="Unassembled WGS sequence"/>
</dbReference>
<dbReference type="EMBL" id="JBHRZH010000055">
    <property type="protein sequence ID" value="MFC3766487.1"/>
    <property type="molecule type" value="Genomic_DNA"/>
</dbReference>
<feature type="region of interest" description="Disordered" evidence="1">
    <location>
        <begin position="1"/>
        <end position="74"/>
    </location>
</feature>
<proteinExistence type="predicted"/>
<keyword evidence="2" id="KW-1133">Transmembrane helix</keyword>
<accession>A0ABV7YN53</accession>
<dbReference type="RefSeq" id="WP_239554192.1">
    <property type="nucleotide sequence ID" value="NZ_JAFBCM010000001.1"/>
</dbReference>
<gene>
    <name evidence="3" type="ORF">ACFOUW_37065</name>
</gene>
<feature type="transmembrane region" description="Helical" evidence="2">
    <location>
        <begin position="145"/>
        <end position="162"/>
    </location>
</feature>
<organism evidence="3 4">
    <name type="scientific">Tenggerimyces flavus</name>
    <dbReference type="NCBI Taxonomy" id="1708749"/>
    <lineage>
        <taxon>Bacteria</taxon>
        <taxon>Bacillati</taxon>
        <taxon>Actinomycetota</taxon>
        <taxon>Actinomycetes</taxon>
        <taxon>Propionibacteriales</taxon>
        <taxon>Nocardioidaceae</taxon>
        <taxon>Tenggerimyces</taxon>
    </lineage>
</organism>
<evidence type="ECO:0000256" key="2">
    <source>
        <dbReference type="SAM" id="Phobius"/>
    </source>
</evidence>
<keyword evidence="2" id="KW-0472">Membrane</keyword>
<evidence type="ECO:0000256" key="1">
    <source>
        <dbReference type="SAM" id="MobiDB-lite"/>
    </source>
</evidence>